<dbReference type="EMBL" id="JARAKH010000027">
    <property type="protein sequence ID" value="KAK8389348.1"/>
    <property type="molecule type" value="Genomic_DNA"/>
</dbReference>
<gene>
    <name evidence="1" type="ORF">O3P69_008827</name>
</gene>
<sequence length="120" mass="12771">MERRGEALAVLGDANAVIGSKQRLEFFTHVSRTGASQTVPGGWCAALLLPFCSVFPASIGSTPARQPGEAEPRRAALLKGERKIIVRSGCIGSRPSGRLLPDLARPLGVPVTGRFGLMWF</sequence>
<evidence type="ECO:0000313" key="1">
    <source>
        <dbReference type="EMBL" id="KAK8389348.1"/>
    </source>
</evidence>
<organism evidence="1 2">
    <name type="scientific">Scylla paramamosain</name>
    <name type="common">Mud crab</name>
    <dbReference type="NCBI Taxonomy" id="85552"/>
    <lineage>
        <taxon>Eukaryota</taxon>
        <taxon>Metazoa</taxon>
        <taxon>Ecdysozoa</taxon>
        <taxon>Arthropoda</taxon>
        <taxon>Crustacea</taxon>
        <taxon>Multicrustacea</taxon>
        <taxon>Malacostraca</taxon>
        <taxon>Eumalacostraca</taxon>
        <taxon>Eucarida</taxon>
        <taxon>Decapoda</taxon>
        <taxon>Pleocyemata</taxon>
        <taxon>Brachyura</taxon>
        <taxon>Eubrachyura</taxon>
        <taxon>Portunoidea</taxon>
        <taxon>Portunidae</taxon>
        <taxon>Portuninae</taxon>
        <taxon>Scylla</taxon>
    </lineage>
</organism>
<proteinExistence type="predicted"/>
<keyword evidence="2" id="KW-1185">Reference proteome</keyword>
<reference evidence="1 2" key="1">
    <citation type="submission" date="2023-03" db="EMBL/GenBank/DDBJ databases">
        <title>High-quality genome of Scylla paramamosain provides insights in environmental adaptation.</title>
        <authorList>
            <person name="Zhang L."/>
        </authorList>
    </citation>
    <scope>NUCLEOTIDE SEQUENCE [LARGE SCALE GENOMIC DNA]</scope>
    <source>
        <strain evidence="1">LZ_2023a</strain>
        <tissue evidence="1">Muscle</tissue>
    </source>
</reference>
<protein>
    <submittedName>
        <fullName evidence="1">Uncharacterized protein</fullName>
    </submittedName>
</protein>
<name>A0AAW0TQ98_SCYPA</name>
<comment type="caution">
    <text evidence="1">The sequence shown here is derived from an EMBL/GenBank/DDBJ whole genome shotgun (WGS) entry which is preliminary data.</text>
</comment>
<dbReference type="Proteomes" id="UP001487740">
    <property type="component" value="Unassembled WGS sequence"/>
</dbReference>
<accession>A0AAW0TQ98</accession>
<evidence type="ECO:0000313" key="2">
    <source>
        <dbReference type="Proteomes" id="UP001487740"/>
    </source>
</evidence>
<dbReference type="AlphaFoldDB" id="A0AAW0TQ98"/>